<dbReference type="Pfam" id="PF17765">
    <property type="entry name" value="MLTR_LBD"/>
    <property type="match status" value="1"/>
</dbReference>
<dbReference type="Gene3D" id="1.10.260.40">
    <property type="entry name" value="lambda repressor-like DNA-binding domains"/>
    <property type="match status" value="1"/>
</dbReference>
<dbReference type="OrthoDB" id="3518652at2"/>
<dbReference type="PANTHER" id="PTHR35010">
    <property type="entry name" value="BLL4672 PROTEIN-RELATED"/>
    <property type="match status" value="1"/>
</dbReference>
<reference evidence="2 3" key="1">
    <citation type="submission" date="2018-05" db="EMBL/GenBank/DDBJ databases">
        <title>Amnibacterium sp. M8JJ-5, whole genome shotgun sequence.</title>
        <authorList>
            <person name="Tuo L."/>
        </authorList>
    </citation>
    <scope>NUCLEOTIDE SEQUENCE [LARGE SCALE GENOMIC DNA]</scope>
    <source>
        <strain evidence="2 3">M8JJ-5</strain>
    </source>
</reference>
<dbReference type="SMART" id="SM00530">
    <property type="entry name" value="HTH_XRE"/>
    <property type="match status" value="1"/>
</dbReference>
<dbReference type="PANTHER" id="PTHR35010:SF2">
    <property type="entry name" value="BLL4672 PROTEIN"/>
    <property type="match status" value="1"/>
</dbReference>
<comment type="caution">
    <text evidence="2">The sequence shown here is derived from an EMBL/GenBank/DDBJ whole genome shotgun (WGS) entry which is preliminary data.</text>
</comment>
<protein>
    <submittedName>
        <fullName evidence="2">Transcriptional regulator</fullName>
    </submittedName>
</protein>
<dbReference type="InterPro" id="IPR001387">
    <property type="entry name" value="Cro/C1-type_HTH"/>
</dbReference>
<dbReference type="EMBL" id="QEOP01000001">
    <property type="protein sequence ID" value="PVZ95302.1"/>
    <property type="molecule type" value="Genomic_DNA"/>
</dbReference>
<gene>
    <name evidence="2" type="ORF">DDQ50_01910</name>
</gene>
<name>A0A2V1HUD8_9MICO</name>
<dbReference type="InterPro" id="IPR041413">
    <property type="entry name" value="MLTR_LBD"/>
</dbReference>
<evidence type="ECO:0000259" key="1">
    <source>
        <dbReference type="PROSITE" id="PS50943"/>
    </source>
</evidence>
<sequence length="308" mass="33730">MSEFAEVLRSWRDRVSPTEVGLPAGAGRRTSGLRREELAALAGVSVDYIVRLEQGRATNPSSQMLGALAIALRLTESERDHLYRAAGAAPPARGVVPRHITPGVQRIVDRLGDVPLAVFSATHDILMWNPLWAALNGDPSRFTGIDRNLVWRHFTSGHDGTEFDEQHEEDFARDLAADLRSAVGRYPHDGALAHLVTRLRAESPEFERRWAEARVAEHRSSRKTVTRTPVGPIEVDCDVLTVPGGDLRIVVYTVAPGSEAEARLDLLRVTGLQQFATAPLSSDMVCEPNEYGSIAGAPAVLPLVRDER</sequence>
<dbReference type="RefSeq" id="WP_116755039.1">
    <property type="nucleotide sequence ID" value="NZ_JBHUEX010000001.1"/>
</dbReference>
<dbReference type="Gene3D" id="3.30.450.180">
    <property type="match status" value="1"/>
</dbReference>
<feature type="domain" description="HTH cro/C1-type" evidence="1">
    <location>
        <begin position="32"/>
        <end position="79"/>
    </location>
</feature>
<dbReference type="CDD" id="cd00093">
    <property type="entry name" value="HTH_XRE"/>
    <property type="match status" value="1"/>
</dbReference>
<dbReference type="PROSITE" id="PS50943">
    <property type="entry name" value="HTH_CROC1"/>
    <property type="match status" value="1"/>
</dbReference>
<dbReference type="InterPro" id="IPR010982">
    <property type="entry name" value="Lambda_DNA-bd_dom_sf"/>
</dbReference>
<proteinExistence type="predicted"/>
<organism evidence="2 3">
    <name type="scientific">Amnibacterium flavum</name>
    <dbReference type="NCBI Taxonomy" id="2173173"/>
    <lineage>
        <taxon>Bacteria</taxon>
        <taxon>Bacillati</taxon>
        <taxon>Actinomycetota</taxon>
        <taxon>Actinomycetes</taxon>
        <taxon>Micrococcales</taxon>
        <taxon>Microbacteriaceae</taxon>
        <taxon>Amnibacterium</taxon>
    </lineage>
</organism>
<dbReference type="SUPFAM" id="SSF47413">
    <property type="entry name" value="lambda repressor-like DNA-binding domains"/>
    <property type="match status" value="1"/>
</dbReference>
<accession>A0A2V1HUD8</accession>
<evidence type="ECO:0000313" key="3">
    <source>
        <dbReference type="Proteomes" id="UP000244893"/>
    </source>
</evidence>
<dbReference type="AlphaFoldDB" id="A0A2V1HUD8"/>
<evidence type="ECO:0000313" key="2">
    <source>
        <dbReference type="EMBL" id="PVZ95302.1"/>
    </source>
</evidence>
<dbReference type="Pfam" id="PF13560">
    <property type="entry name" value="HTH_31"/>
    <property type="match status" value="1"/>
</dbReference>
<keyword evidence="3" id="KW-1185">Reference proteome</keyword>
<dbReference type="Proteomes" id="UP000244893">
    <property type="component" value="Unassembled WGS sequence"/>
</dbReference>
<dbReference type="GO" id="GO:0003677">
    <property type="term" value="F:DNA binding"/>
    <property type="evidence" value="ECO:0007669"/>
    <property type="project" value="InterPro"/>
</dbReference>